<dbReference type="Pfam" id="PF01381">
    <property type="entry name" value="HTH_3"/>
    <property type="match status" value="1"/>
</dbReference>
<organism evidence="2">
    <name type="scientific">Actinoplanes campanulatus</name>
    <dbReference type="NCBI Taxonomy" id="113559"/>
    <lineage>
        <taxon>Bacteria</taxon>
        <taxon>Bacillati</taxon>
        <taxon>Actinomycetota</taxon>
        <taxon>Actinomycetes</taxon>
        <taxon>Micromonosporales</taxon>
        <taxon>Micromonosporaceae</taxon>
        <taxon>Actinoplanes</taxon>
    </lineage>
</organism>
<comment type="caution">
    <text evidence="2">The sequence shown here is derived from an EMBL/GenBank/DDBJ whole genome shotgun (WGS) entry which is preliminary data.</text>
</comment>
<dbReference type="InterPro" id="IPR010982">
    <property type="entry name" value="Lambda_DNA-bd_dom_sf"/>
</dbReference>
<dbReference type="CDD" id="cd00093">
    <property type="entry name" value="HTH_XRE"/>
    <property type="match status" value="1"/>
</dbReference>
<dbReference type="RefSeq" id="WP_204301594.1">
    <property type="nucleotide sequence ID" value="NZ_BAAAGQ010000074.1"/>
</dbReference>
<dbReference type="InterPro" id="IPR043917">
    <property type="entry name" value="DUF5753"/>
</dbReference>
<accession>A0ABQ3WZA1</accession>
<sequence length="293" mass="33135">MISPYVRRRRLAAELKQLMAEHGYSAVRLATATRIHRQRISQVLNGHLGPSDAEMMLILEKLKVGDRRWEEIMAVTRDCRERGWWEKFRDEMGPQQALYADLEAGARAIAEYQLMVPGLLQIPAFTDVRVRANRGTRPEHFDPARAIEGRALRQRVLGRTGGPSYEVIMDEQAVRRPAAPPDVVRAQLQHLVHLGRDRNRITIRILPLSAPLPGYVVPKSSFFTYRFPDPKDPIVVAVDTDGEDLVLTTPAATSHYLDLYQRIQQAALSPTDSLDFLATVAEEQPNNYAGNRP</sequence>
<dbReference type="Gene3D" id="1.10.260.40">
    <property type="entry name" value="lambda repressor-like DNA-binding domains"/>
    <property type="match status" value="1"/>
</dbReference>
<dbReference type="PROSITE" id="PS50943">
    <property type="entry name" value="HTH_CROC1"/>
    <property type="match status" value="1"/>
</dbReference>
<protein>
    <submittedName>
        <fullName evidence="2">Transcriptional regulator</fullName>
    </submittedName>
</protein>
<dbReference type="SUPFAM" id="SSF47413">
    <property type="entry name" value="lambda repressor-like DNA-binding domains"/>
    <property type="match status" value="1"/>
</dbReference>
<gene>
    <name evidence="2" type="ORF">Aca07nite_87810</name>
</gene>
<evidence type="ECO:0000313" key="2">
    <source>
        <dbReference type="EMBL" id="GID51506.1"/>
    </source>
</evidence>
<dbReference type="Pfam" id="PF19054">
    <property type="entry name" value="DUF5753"/>
    <property type="match status" value="1"/>
</dbReference>
<reference evidence="2" key="1">
    <citation type="submission" date="2021-01" db="EMBL/GenBank/DDBJ databases">
        <title>Whole genome shotgun sequence of Actinoplanes capillaceus NBRC 16408.</title>
        <authorList>
            <person name="Komaki H."/>
            <person name="Tamura T."/>
        </authorList>
    </citation>
    <scope>NUCLEOTIDE SEQUENCE [LARGE SCALE GENOMIC DNA]</scope>
    <source>
        <strain evidence="2">NBRC 16408</strain>
    </source>
</reference>
<dbReference type="EMBL" id="BOMF01000186">
    <property type="protein sequence ID" value="GID51506.1"/>
    <property type="molecule type" value="Genomic_DNA"/>
</dbReference>
<evidence type="ECO:0000259" key="1">
    <source>
        <dbReference type="PROSITE" id="PS50943"/>
    </source>
</evidence>
<dbReference type="InterPro" id="IPR001387">
    <property type="entry name" value="Cro/C1-type_HTH"/>
</dbReference>
<proteinExistence type="predicted"/>
<name>A0ABQ3WZA1_9ACTN</name>
<feature type="domain" description="HTH cro/C1-type" evidence="1">
    <location>
        <begin position="15"/>
        <end position="72"/>
    </location>
</feature>
<dbReference type="SMART" id="SM00530">
    <property type="entry name" value="HTH_XRE"/>
    <property type="match status" value="1"/>
</dbReference>